<reference evidence="3" key="1">
    <citation type="submission" date="2014-07" db="EMBL/GenBank/DDBJ databases">
        <title>Identification of a novel salt tolerance gene in wild soybean by whole-genome sequencing.</title>
        <authorList>
            <person name="Lam H.-M."/>
            <person name="Qi X."/>
            <person name="Li M.-W."/>
            <person name="Liu X."/>
            <person name="Xie M."/>
            <person name="Ni M."/>
            <person name="Xu X."/>
        </authorList>
    </citation>
    <scope>NUCLEOTIDE SEQUENCE [LARGE SCALE GENOMIC DNA]</scope>
    <source>
        <tissue evidence="3">Root</tissue>
    </source>
</reference>
<dbReference type="PANTHER" id="PTHR11926">
    <property type="entry name" value="GLUCOSYL/GLUCURONOSYL TRANSFERASES"/>
    <property type="match status" value="1"/>
</dbReference>
<dbReference type="PANTHER" id="PTHR11926:SF1412">
    <property type="entry name" value="UDP-GLYCOSYLTRANSFERASE 83A1-LIKE"/>
    <property type="match status" value="1"/>
</dbReference>
<comment type="similarity">
    <text evidence="1">Belongs to the UDP-glycosyltransferase family.</text>
</comment>
<dbReference type="GO" id="GO:0080044">
    <property type="term" value="F:quercetin 7-O-glucosyltransferase activity"/>
    <property type="evidence" value="ECO:0007669"/>
    <property type="project" value="TreeGrafter"/>
</dbReference>
<dbReference type="EMBL" id="KN659155">
    <property type="protein sequence ID" value="KHN19238.1"/>
    <property type="molecule type" value="Genomic_DNA"/>
</dbReference>
<sequence>MGIPTVLALPYPAQGHVNPLMTLSQKLVEHGCKVFFVNTDFDHKRVVSSMVEQQDHSLDESLLKLVSIPDGLGPDDDRNDLSKLCDSLLNNMPAMLEKLIEDIHLKGDNRISLIVADVCMGWALDVGSKLGIKGALLCPSSAAFFALLYNVPRLIDDGIIDSDGGKSIILYYMYTCLTLFTLYNSSECKIYYFDSYL</sequence>
<gene>
    <name evidence="3" type="ORF">glysoja_048634</name>
</gene>
<feature type="domain" description="Glycosyltransferase N-terminal" evidence="2">
    <location>
        <begin position="5"/>
        <end position="61"/>
    </location>
</feature>
<dbReference type="AlphaFoldDB" id="A0A0B2QH61"/>
<dbReference type="EC" id="2.4.1.85" evidence="3"/>
<organism evidence="3">
    <name type="scientific">Glycine soja</name>
    <name type="common">Wild soybean</name>
    <dbReference type="NCBI Taxonomy" id="3848"/>
    <lineage>
        <taxon>Eukaryota</taxon>
        <taxon>Viridiplantae</taxon>
        <taxon>Streptophyta</taxon>
        <taxon>Embryophyta</taxon>
        <taxon>Tracheophyta</taxon>
        <taxon>Spermatophyta</taxon>
        <taxon>Magnoliopsida</taxon>
        <taxon>eudicotyledons</taxon>
        <taxon>Gunneridae</taxon>
        <taxon>Pentapetalae</taxon>
        <taxon>rosids</taxon>
        <taxon>fabids</taxon>
        <taxon>Fabales</taxon>
        <taxon>Fabaceae</taxon>
        <taxon>Papilionoideae</taxon>
        <taxon>50 kb inversion clade</taxon>
        <taxon>NPAAA clade</taxon>
        <taxon>indigoferoid/millettioid clade</taxon>
        <taxon>Phaseoleae</taxon>
        <taxon>Glycine</taxon>
        <taxon>Glycine subgen. Soja</taxon>
    </lineage>
</organism>
<dbReference type="GO" id="GO:0047792">
    <property type="term" value="F:cyanohydrin beta-glucosyltransferase activity"/>
    <property type="evidence" value="ECO:0007669"/>
    <property type="project" value="UniProtKB-EC"/>
</dbReference>
<protein>
    <submittedName>
        <fullName evidence="3">UDP-glycosyltransferase 83A1</fullName>
        <ecNumber evidence="3">2.4.1.85</ecNumber>
    </submittedName>
</protein>
<evidence type="ECO:0000313" key="3">
    <source>
        <dbReference type="EMBL" id="KHN19238.1"/>
    </source>
</evidence>
<dbReference type="Gene3D" id="3.40.50.2000">
    <property type="entry name" value="Glycogen Phosphorylase B"/>
    <property type="match status" value="1"/>
</dbReference>
<dbReference type="Proteomes" id="UP000053555">
    <property type="component" value="Unassembled WGS sequence"/>
</dbReference>
<dbReference type="Pfam" id="PF26168">
    <property type="entry name" value="Glyco_transf_N"/>
    <property type="match status" value="1"/>
</dbReference>
<dbReference type="InterPro" id="IPR058980">
    <property type="entry name" value="Glyco_transf_N"/>
</dbReference>
<keyword evidence="3" id="KW-0328">Glycosyltransferase</keyword>
<keyword evidence="3" id="KW-0808">Transferase</keyword>
<name>A0A0B2QH61_GLYSO</name>
<proteinExistence type="inferred from homology"/>
<dbReference type="SUPFAM" id="SSF53756">
    <property type="entry name" value="UDP-Glycosyltransferase/glycogen phosphorylase"/>
    <property type="match status" value="1"/>
</dbReference>
<evidence type="ECO:0000256" key="1">
    <source>
        <dbReference type="ARBA" id="ARBA00009995"/>
    </source>
</evidence>
<accession>A0A0B2QH61</accession>
<dbReference type="GO" id="GO:0080043">
    <property type="term" value="F:quercetin 3-O-glucosyltransferase activity"/>
    <property type="evidence" value="ECO:0007669"/>
    <property type="project" value="TreeGrafter"/>
</dbReference>
<evidence type="ECO:0000259" key="2">
    <source>
        <dbReference type="Pfam" id="PF26168"/>
    </source>
</evidence>